<evidence type="ECO:0000313" key="1">
    <source>
        <dbReference type="EMBL" id="PSF25538.1"/>
    </source>
</evidence>
<dbReference type="Pfam" id="PF13481">
    <property type="entry name" value="AAA_25"/>
    <property type="match status" value="1"/>
</dbReference>
<name>A0A2T1LQ85_9CHRO</name>
<dbReference type="Proteomes" id="UP000239001">
    <property type="component" value="Unassembled WGS sequence"/>
</dbReference>
<gene>
    <name evidence="1" type="ORF">C7H19_25240</name>
</gene>
<dbReference type="AlphaFoldDB" id="A0A2T1LQ85"/>
<dbReference type="EMBL" id="PXOH01000117">
    <property type="protein sequence ID" value="PSF25538.1"/>
    <property type="molecule type" value="Genomic_DNA"/>
</dbReference>
<dbReference type="InterPro" id="IPR027417">
    <property type="entry name" value="P-loop_NTPase"/>
</dbReference>
<dbReference type="OrthoDB" id="503305at2"/>
<evidence type="ECO:0000313" key="2">
    <source>
        <dbReference type="Proteomes" id="UP000239001"/>
    </source>
</evidence>
<keyword evidence="2" id="KW-1185">Reference proteome</keyword>
<sequence>MEQGTDAIEWVIPGILPKGETVLLAAQAKCGKTLLATDIAYAVLSGTQVIGEQVGVQGRVLLISSDESGNSTRRRLKARGFDLLPEVENMRVMTHLDISDLSPLEQELEVFRPHLVIIDSLTSITRESGLNEKDAEFARPIYKLKDLLGRYGAAGILIHHQNKDKEAKGIDKVSGSARIVAATWGIWQLLASDPNNEQDLTRWPHGVTSS</sequence>
<reference evidence="1 2" key="1">
    <citation type="submission" date="2018-03" db="EMBL/GenBank/DDBJ databases">
        <title>The ancient ancestry and fast evolution of plastids.</title>
        <authorList>
            <person name="Moore K.R."/>
            <person name="Magnabosco C."/>
            <person name="Momper L."/>
            <person name="Gold D.A."/>
            <person name="Bosak T."/>
            <person name="Fournier G.P."/>
        </authorList>
    </citation>
    <scope>NUCLEOTIDE SEQUENCE [LARGE SCALE GENOMIC DNA]</scope>
    <source>
        <strain evidence="1 2">CCALA 016</strain>
    </source>
</reference>
<organism evidence="1 2">
    <name type="scientific">Aphanothece hegewaldii CCALA 016</name>
    <dbReference type="NCBI Taxonomy" id="2107694"/>
    <lineage>
        <taxon>Bacteria</taxon>
        <taxon>Bacillati</taxon>
        <taxon>Cyanobacteriota</taxon>
        <taxon>Cyanophyceae</taxon>
        <taxon>Oscillatoriophycideae</taxon>
        <taxon>Chroococcales</taxon>
        <taxon>Aphanothecaceae</taxon>
        <taxon>Aphanothece</taxon>
    </lineage>
</organism>
<dbReference type="Gene3D" id="3.40.50.300">
    <property type="entry name" value="P-loop containing nucleotide triphosphate hydrolases"/>
    <property type="match status" value="1"/>
</dbReference>
<dbReference type="SUPFAM" id="SSF52540">
    <property type="entry name" value="P-loop containing nucleoside triphosphate hydrolases"/>
    <property type="match status" value="1"/>
</dbReference>
<proteinExistence type="predicted"/>
<accession>A0A2T1LQ85</accession>
<comment type="caution">
    <text evidence="1">The sequence shown here is derived from an EMBL/GenBank/DDBJ whole genome shotgun (WGS) entry which is preliminary data.</text>
</comment>
<protein>
    <recommendedName>
        <fullName evidence="3">AAA+ ATPase domain-containing protein</fullName>
    </recommendedName>
</protein>
<reference evidence="1 2" key="2">
    <citation type="submission" date="2018-03" db="EMBL/GenBank/DDBJ databases">
        <authorList>
            <person name="Keele B.F."/>
        </authorList>
    </citation>
    <scope>NUCLEOTIDE SEQUENCE [LARGE SCALE GENOMIC DNA]</scope>
    <source>
        <strain evidence="1 2">CCALA 016</strain>
    </source>
</reference>
<evidence type="ECO:0008006" key="3">
    <source>
        <dbReference type="Google" id="ProtNLM"/>
    </source>
</evidence>